<dbReference type="AlphaFoldDB" id="A0A0L7QRH9"/>
<dbReference type="InterPro" id="IPR052709">
    <property type="entry name" value="Transposase-MT_Hybrid"/>
</dbReference>
<proteinExistence type="predicted"/>
<dbReference type="GO" id="GO:0000793">
    <property type="term" value="C:condensed chromosome"/>
    <property type="evidence" value="ECO:0007669"/>
    <property type="project" value="TreeGrafter"/>
</dbReference>
<dbReference type="EMBL" id="KQ414778">
    <property type="protein sequence ID" value="KOC61233.1"/>
    <property type="molecule type" value="Genomic_DNA"/>
</dbReference>
<gene>
    <name evidence="1" type="ORF">WH47_06719</name>
</gene>
<dbReference type="GO" id="GO:0042800">
    <property type="term" value="F:histone H3K4 methyltransferase activity"/>
    <property type="evidence" value="ECO:0007669"/>
    <property type="project" value="TreeGrafter"/>
</dbReference>
<dbReference type="GO" id="GO:0044547">
    <property type="term" value="F:DNA topoisomerase binding"/>
    <property type="evidence" value="ECO:0007669"/>
    <property type="project" value="TreeGrafter"/>
</dbReference>
<keyword evidence="1" id="KW-0808">Transferase</keyword>
<dbReference type="PANTHER" id="PTHR46060:SF2">
    <property type="entry name" value="HISTONE-LYSINE N-METHYLTRANSFERASE SETMAR"/>
    <property type="match status" value="1"/>
</dbReference>
<reference evidence="1 2" key="1">
    <citation type="submission" date="2015-07" db="EMBL/GenBank/DDBJ databases">
        <title>The genome of Habropoda laboriosa.</title>
        <authorList>
            <person name="Pan H."/>
            <person name="Kapheim K."/>
        </authorList>
    </citation>
    <scope>NUCLEOTIDE SEQUENCE [LARGE SCALE GENOMIC DNA]</scope>
    <source>
        <strain evidence="1">0110345459</strain>
    </source>
</reference>
<keyword evidence="2" id="KW-1185">Reference proteome</keyword>
<dbReference type="GO" id="GO:0031297">
    <property type="term" value="P:replication fork processing"/>
    <property type="evidence" value="ECO:0007669"/>
    <property type="project" value="TreeGrafter"/>
</dbReference>
<feature type="non-terminal residue" evidence="1">
    <location>
        <position position="1"/>
    </location>
</feature>
<dbReference type="GO" id="GO:0015074">
    <property type="term" value="P:DNA integration"/>
    <property type="evidence" value="ECO:0007669"/>
    <property type="project" value="TreeGrafter"/>
</dbReference>
<dbReference type="Proteomes" id="UP000053825">
    <property type="component" value="Unassembled WGS sequence"/>
</dbReference>
<dbReference type="GO" id="GO:0005634">
    <property type="term" value="C:nucleus"/>
    <property type="evidence" value="ECO:0007669"/>
    <property type="project" value="TreeGrafter"/>
</dbReference>
<organism evidence="1 2">
    <name type="scientific">Habropoda laboriosa</name>
    <dbReference type="NCBI Taxonomy" id="597456"/>
    <lineage>
        <taxon>Eukaryota</taxon>
        <taxon>Metazoa</taxon>
        <taxon>Ecdysozoa</taxon>
        <taxon>Arthropoda</taxon>
        <taxon>Hexapoda</taxon>
        <taxon>Insecta</taxon>
        <taxon>Pterygota</taxon>
        <taxon>Neoptera</taxon>
        <taxon>Endopterygota</taxon>
        <taxon>Hymenoptera</taxon>
        <taxon>Apocrita</taxon>
        <taxon>Aculeata</taxon>
        <taxon>Apoidea</taxon>
        <taxon>Anthophila</taxon>
        <taxon>Apidae</taxon>
        <taxon>Habropoda</taxon>
    </lineage>
</organism>
<dbReference type="PANTHER" id="PTHR46060">
    <property type="entry name" value="MARINER MOS1 TRANSPOSASE-LIKE PROTEIN"/>
    <property type="match status" value="1"/>
</dbReference>
<dbReference type="STRING" id="597456.A0A0L7QRH9"/>
<dbReference type="GO" id="GO:0046975">
    <property type="term" value="F:histone H3K36 methyltransferase activity"/>
    <property type="evidence" value="ECO:0007669"/>
    <property type="project" value="TreeGrafter"/>
</dbReference>
<dbReference type="GO" id="GO:0032259">
    <property type="term" value="P:methylation"/>
    <property type="evidence" value="ECO:0007669"/>
    <property type="project" value="UniProtKB-KW"/>
</dbReference>
<dbReference type="GO" id="GO:0000729">
    <property type="term" value="P:DNA double-strand break processing"/>
    <property type="evidence" value="ECO:0007669"/>
    <property type="project" value="TreeGrafter"/>
</dbReference>
<protein>
    <submittedName>
        <fullName evidence="1">Histone-lysine N-methyltransferase SETMAR</fullName>
    </submittedName>
</protein>
<dbReference type="GO" id="GO:0044774">
    <property type="term" value="P:mitotic DNA integrity checkpoint signaling"/>
    <property type="evidence" value="ECO:0007669"/>
    <property type="project" value="TreeGrafter"/>
</dbReference>
<name>A0A0L7QRH9_9HYME</name>
<evidence type="ECO:0000313" key="2">
    <source>
        <dbReference type="Proteomes" id="UP000053825"/>
    </source>
</evidence>
<dbReference type="InterPro" id="IPR036397">
    <property type="entry name" value="RNaseH_sf"/>
</dbReference>
<dbReference type="GO" id="GO:0006303">
    <property type="term" value="P:double-strand break repair via nonhomologous end joining"/>
    <property type="evidence" value="ECO:0007669"/>
    <property type="project" value="TreeGrafter"/>
</dbReference>
<dbReference type="GO" id="GO:0035861">
    <property type="term" value="C:site of double-strand break"/>
    <property type="evidence" value="ECO:0007669"/>
    <property type="project" value="TreeGrafter"/>
</dbReference>
<dbReference type="GO" id="GO:0000014">
    <property type="term" value="F:single-stranded DNA endodeoxyribonuclease activity"/>
    <property type="evidence" value="ECO:0007669"/>
    <property type="project" value="TreeGrafter"/>
</dbReference>
<sequence>HQKLKVQQPALVNRKDPILLYNVTSTTVQKLYQLGIEVLSDLPYFPDLSPPDFHFFRSLDNFLTLPYFLTFLKRSVFLYTQN</sequence>
<evidence type="ECO:0000313" key="1">
    <source>
        <dbReference type="EMBL" id="KOC61233.1"/>
    </source>
</evidence>
<accession>A0A0L7QRH9</accession>
<keyword evidence="1" id="KW-0489">Methyltransferase</keyword>
<dbReference type="Gene3D" id="3.30.420.10">
    <property type="entry name" value="Ribonuclease H-like superfamily/Ribonuclease H"/>
    <property type="match status" value="1"/>
</dbReference>
<dbReference type="GO" id="GO:0003697">
    <property type="term" value="F:single-stranded DNA binding"/>
    <property type="evidence" value="ECO:0007669"/>
    <property type="project" value="TreeGrafter"/>
</dbReference>
<dbReference type="GO" id="GO:0003690">
    <property type="term" value="F:double-stranded DNA binding"/>
    <property type="evidence" value="ECO:0007669"/>
    <property type="project" value="TreeGrafter"/>
</dbReference>